<organism evidence="1 2">
    <name type="scientific">Caligus rogercresseyi</name>
    <name type="common">Sea louse</name>
    <dbReference type="NCBI Taxonomy" id="217165"/>
    <lineage>
        <taxon>Eukaryota</taxon>
        <taxon>Metazoa</taxon>
        <taxon>Ecdysozoa</taxon>
        <taxon>Arthropoda</taxon>
        <taxon>Crustacea</taxon>
        <taxon>Multicrustacea</taxon>
        <taxon>Hexanauplia</taxon>
        <taxon>Copepoda</taxon>
        <taxon>Siphonostomatoida</taxon>
        <taxon>Caligidae</taxon>
        <taxon>Caligus</taxon>
    </lineage>
</organism>
<protein>
    <submittedName>
        <fullName evidence="1">Uncharacterized protein</fullName>
    </submittedName>
</protein>
<sequence>MEYTQKSGLKEKMETTRDTVSKVRESIVSFVEDLKDFGQEWFMDDDFSWPMAKRKTTKSL</sequence>
<reference evidence="2" key="1">
    <citation type="submission" date="2021-01" db="EMBL/GenBank/DDBJ databases">
        <title>Caligus Genome Assembly.</title>
        <authorList>
            <person name="Gallardo-Escarate C."/>
        </authorList>
    </citation>
    <scope>NUCLEOTIDE SEQUENCE [LARGE SCALE GENOMIC DNA]</scope>
</reference>
<dbReference type="EMBL" id="CP045893">
    <property type="protein sequence ID" value="QQP53716.1"/>
    <property type="molecule type" value="Genomic_DNA"/>
</dbReference>
<keyword evidence="2" id="KW-1185">Reference proteome</keyword>
<gene>
    <name evidence="1" type="ORF">FKW44_006282</name>
</gene>
<evidence type="ECO:0000313" key="1">
    <source>
        <dbReference type="EMBL" id="QQP53716.1"/>
    </source>
</evidence>
<proteinExistence type="predicted"/>
<dbReference type="AlphaFoldDB" id="A0A7T8KD56"/>
<accession>A0A7T8KD56</accession>
<dbReference type="Proteomes" id="UP000595437">
    <property type="component" value="Chromosome 4"/>
</dbReference>
<evidence type="ECO:0000313" key="2">
    <source>
        <dbReference type="Proteomes" id="UP000595437"/>
    </source>
</evidence>
<name>A0A7T8KD56_CALRO</name>